<dbReference type="InterPro" id="IPR003761">
    <property type="entry name" value="Exonuc_VII_S"/>
</dbReference>
<reference evidence="7" key="1">
    <citation type="submission" date="2020-10" db="EMBL/GenBank/DDBJ databases">
        <authorList>
            <person name="Gilroy R."/>
        </authorList>
    </citation>
    <scope>NUCLEOTIDE SEQUENCE</scope>
    <source>
        <strain evidence="7">ChiSjej1B19-7085</strain>
    </source>
</reference>
<dbReference type="Proteomes" id="UP000886785">
    <property type="component" value="Unassembled WGS sequence"/>
</dbReference>
<comment type="subunit">
    <text evidence="6">Heterooligomer composed of large and small subunits.</text>
</comment>
<dbReference type="GO" id="GO:0008855">
    <property type="term" value="F:exodeoxyribonuclease VII activity"/>
    <property type="evidence" value="ECO:0007669"/>
    <property type="project" value="UniProtKB-UniRule"/>
</dbReference>
<dbReference type="HAMAP" id="MF_00337">
    <property type="entry name" value="Exonuc_7_S"/>
    <property type="match status" value="1"/>
</dbReference>
<comment type="function">
    <text evidence="6">Bidirectionally degrades single-stranded DNA into large acid-insoluble oligonucleotides, which are then degraded further into small acid-soluble oligonucleotides.</text>
</comment>
<sequence length="70" mass="8022">MNKNMTFEAAMDKLEEIVARLEAGNEPLDALLKLYEEAAKLSNFCYGKLENAEQKIRQISELEGEEKQDE</sequence>
<evidence type="ECO:0000313" key="8">
    <source>
        <dbReference type="Proteomes" id="UP000886785"/>
    </source>
</evidence>
<keyword evidence="4 6" id="KW-0378">Hydrolase</keyword>
<dbReference type="InterPro" id="IPR037004">
    <property type="entry name" value="Exonuc_VII_ssu_sf"/>
</dbReference>
<dbReference type="GO" id="GO:0005829">
    <property type="term" value="C:cytosol"/>
    <property type="evidence" value="ECO:0007669"/>
    <property type="project" value="TreeGrafter"/>
</dbReference>
<organism evidence="7 8">
    <name type="scientific">Candidatus Gallacutalibacter pullicola</name>
    <dbReference type="NCBI Taxonomy" id="2840830"/>
    <lineage>
        <taxon>Bacteria</taxon>
        <taxon>Bacillati</taxon>
        <taxon>Bacillota</taxon>
        <taxon>Clostridia</taxon>
        <taxon>Eubacteriales</taxon>
        <taxon>Candidatus Gallacutalibacter</taxon>
    </lineage>
</organism>
<comment type="similarity">
    <text evidence="1 6">Belongs to the XseB family.</text>
</comment>
<protein>
    <recommendedName>
        <fullName evidence="6">Exodeoxyribonuclease 7 small subunit</fullName>
        <ecNumber evidence="6">3.1.11.6</ecNumber>
    </recommendedName>
    <alternativeName>
        <fullName evidence="6">Exodeoxyribonuclease VII small subunit</fullName>
        <shortName evidence="6">Exonuclease VII small subunit</shortName>
    </alternativeName>
</protein>
<evidence type="ECO:0000256" key="6">
    <source>
        <dbReference type="HAMAP-Rule" id="MF_00337"/>
    </source>
</evidence>
<keyword evidence="5 6" id="KW-0269">Exonuclease</keyword>
<name>A0A9D1DS62_9FIRM</name>
<comment type="subcellular location">
    <subcellularLocation>
        <location evidence="6">Cytoplasm</location>
    </subcellularLocation>
</comment>
<dbReference type="PANTHER" id="PTHR34137">
    <property type="entry name" value="EXODEOXYRIBONUCLEASE 7 SMALL SUBUNIT"/>
    <property type="match status" value="1"/>
</dbReference>
<accession>A0A9D1DS62</accession>
<reference evidence="7" key="2">
    <citation type="journal article" date="2021" name="PeerJ">
        <title>Extensive microbial diversity within the chicken gut microbiome revealed by metagenomics and culture.</title>
        <authorList>
            <person name="Gilroy R."/>
            <person name="Ravi A."/>
            <person name="Getino M."/>
            <person name="Pursley I."/>
            <person name="Horton D.L."/>
            <person name="Alikhan N.F."/>
            <person name="Baker D."/>
            <person name="Gharbi K."/>
            <person name="Hall N."/>
            <person name="Watson M."/>
            <person name="Adriaenssens E.M."/>
            <person name="Foster-Nyarko E."/>
            <person name="Jarju S."/>
            <person name="Secka A."/>
            <person name="Antonio M."/>
            <person name="Oren A."/>
            <person name="Chaudhuri R.R."/>
            <person name="La Ragione R."/>
            <person name="Hildebrand F."/>
            <person name="Pallen M.J."/>
        </authorList>
    </citation>
    <scope>NUCLEOTIDE SEQUENCE</scope>
    <source>
        <strain evidence="7">ChiSjej1B19-7085</strain>
    </source>
</reference>
<dbReference type="Pfam" id="PF02609">
    <property type="entry name" value="Exonuc_VII_S"/>
    <property type="match status" value="1"/>
</dbReference>
<evidence type="ECO:0000256" key="1">
    <source>
        <dbReference type="ARBA" id="ARBA00009998"/>
    </source>
</evidence>
<dbReference type="EC" id="3.1.11.6" evidence="6"/>
<comment type="caution">
    <text evidence="7">The sequence shown here is derived from an EMBL/GenBank/DDBJ whole genome shotgun (WGS) entry which is preliminary data.</text>
</comment>
<dbReference type="AlphaFoldDB" id="A0A9D1DS62"/>
<dbReference type="GO" id="GO:0006308">
    <property type="term" value="P:DNA catabolic process"/>
    <property type="evidence" value="ECO:0007669"/>
    <property type="project" value="UniProtKB-UniRule"/>
</dbReference>
<dbReference type="GO" id="GO:0009318">
    <property type="term" value="C:exodeoxyribonuclease VII complex"/>
    <property type="evidence" value="ECO:0007669"/>
    <property type="project" value="UniProtKB-UniRule"/>
</dbReference>
<dbReference type="SUPFAM" id="SSF116842">
    <property type="entry name" value="XseB-like"/>
    <property type="match status" value="1"/>
</dbReference>
<dbReference type="PIRSF" id="PIRSF006488">
    <property type="entry name" value="Exonuc_VII_S"/>
    <property type="match status" value="1"/>
</dbReference>
<gene>
    <name evidence="6 7" type="primary">xseB</name>
    <name evidence="7" type="ORF">IAA54_10285</name>
</gene>
<keyword evidence="2 6" id="KW-0963">Cytoplasm</keyword>
<dbReference type="PANTHER" id="PTHR34137:SF1">
    <property type="entry name" value="EXODEOXYRIBONUCLEASE 7 SMALL SUBUNIT"/>
    <property type="match status" value="1"/>
</dbReference>
<evidence type="ECO:0000256" key="3">
    <source>
        <dbReference type="ARBA" id="ARBA00022722"/>
    </source>
</evidence>
<evidence type="ECO:0000256" key="5">
    <source>
        <dbReference type="ARBA" id="ARBA00022839"/>
    </source>
</evidence>
<evidence type="ECO:0000313" key="7">
    <source>
        <dbReference type="EMBL" id="HIR58046.1"/>
    </source>
</evidence>
<evidence type="ECO:0000256" key="2">
    <source>
        <dbReference type="ARBA" id="ARBA00022490"/>
    </source>
</evidence>
<comment type="catalytic activity">
    <reaction evidence="6">
        <text>Exonucleolytic cleavage in either 5'- to 3'- or 3'- to 5'-direction to yield nucleoside 5'-phosphates.</text>
        <dbReference type="EC" id="3.1.11.6"/>
    </reaction>
</comment>
<proteinExistence type="inferred from homology"/>
<keyword evidence="3 6" id="KW-0540">Nuclease</keyword>
<dbReference type="EMBL" id="DVHF01000128">
    <property type="protein sequence ID" value="HIR58046.1"/>
    <property type="molecule type" value="Genomic_DNA"/>
</dbReference>
<dbReference type="NCBIfam" id="TIGR01280">
    <property type="entry name" value="xseB"/>
    <property type="match status" value="1"/>
</dbReference>
<evidence type="ECO:0000256" key="4">
    <source>
        <dbReference type="ARBA" id="ARBA00022801"/>
    </source>
</evidence>
<dbReference type="Gene3D" id="1.10.287.1040">
    <property type="entry name" value="Exonuclease VII, small subunit"/>
    <property type="match status" value="1"/>
</dbReference>